<dbReference type="InterPro" id="IPR050469">
    <property type="entry name" value="Diguanylate_Cyclase"/>
</dbReference>
<dbReference type="FunFam" id="3.30.70.270:FF:000001">
    <property type="entry name" value="Diguanylate cyclase domain protein"/>
    <property type="match status" value="1"/>
</dbReference>
<proteinExistence type="predicted"/>
<dbReference type="PANTHER" id="PTHR45138:SF9">
    <property type="entry name" value="DIGUANYLATE CYCLASE DGCM-RELATED"/>
    <property type="match status" value="1"/>
</dbReference>
<dbReference type="Gene3D" id="3.30.70.270">
    <property type="match status" value="1"/>
</dbReference>
<dbReference type="InterPro" id="IPR043128">
    <property type="entry name" value="Rev_trsase/Diguanyl_cyclase"/>
</dbReference>
<evidence type="ECO:0000259" key="2">
    <source>
        <dbReference type="PROSITE" id="PS50887"/>
    </source>
</evidence>
<dbReference type="SMART" id="SM00267">
    <property type="entry name" value="GGDEF"/>
    <property type="match status" value="1"/>
</dbReference>
<keyword evidence="4" id="KW-1185">Reference proteome</keyword>
<gene>
    <name evidence="3" type="ORF">UA74_03640</name>
</gene>
<reference evidence="4" key="1">
    <citation type="submission" date="2016-06" db="EMBL/GenBank/DDBJ databases">
        <title>Complete genome sequence of Actinoalloteichus fjordicus DSM 46855 (=ADI127-17), type strain of the new species Actinoalloteichus fjordicus.</title>
        <authorList>
            <person name="Ruckert C."/>
            <person name="Nouioui I."/>
            <person name="Willmese J."/>
            <person name="van Wezel G."/>
            <person name="Klenk H.-P."/>
            <person name="Kalinowski J."/>
            <person name="Zotchev S.B."/>
        </authorList>
    </citation>
    <scope>NUCLEOTIDE SEQUENCE [LARGE SCALE GENOMIC DNA]</scope>
    <source>
        <strain evidence="4">ADI127-7</strain>
    </source>
</reference>
<dbReference type="Proteomes" id="UP000185511">
    <property type="component" value="Chromosome"/>
</dbReference>
<dbReference type="PROSITE" id="PS50887">
    <property type="entry name" value="GGDEF"/>
    <property type="match status" value="1"/>
</dbReference>
<dbReference type="SUPFAM" id="SSF55073">
    <property type="entry name" value="Nucleotide cyclase"/>
    <property type="match status" value="1"/>
</dbReference>
<dbReference type="EMBL" id="CP016076">
    <property type="protein sequence ID" value="APU12809.1"/>
    <property type="molecule type" value="Genomic_DNA"/>
</dbReference>
<organism evidence="3 4">
    <name type="scientific">Actinoalloteichus fjordicus</name>
    <dbReference type="NCBI Taxonomy" id="1612552"/>
    <lineage>
        <taxon>Bacteria</taxon>
        <taxon>Bacillati</taxon>
        <taxon>Actinomycetota</taxon>
        <taxon>Actinomycetes</taxon>
        <taxon>Pseudonocardiales</taxon>
        <taxon>Pseudonocardiaceae</taxon>
        <taxon>Actinoalloteichus</taxon>
    </lineage>
</organism>
<dbReference type="PANTHER" id="PTHR45138">
    <property type="entry name" value="REGULATORY COMPONENTS OF SENSORY TRANSDUCTION SYSTEM"/>
    <property type="match status" value="1"/>
</dbReference>
<feature type="compositionally biased region" description="Basic and acidic residues" evidence="1">
    <location>
        <begin position="9"/>
        <end position="25"/>
    </location>
</feature>
<dbReference type="GO" id="GO:0052621">
    <property type="term" value="F:diguanylate cyclase activity"/>
    <property type="evidence" value="ECO:0007669"/>
    <property type="project" value="TreeGrafter"/>
</dbReference>
<name>A0AAC9LAK4_9PSEU</name>
<dbReference type="Pfam" id="PF00990">
    <property type="entry name" value="GGDEF"/>
    <property type="match status" value="1"/>
</dbReference>
<evidence type="ECO:0000256" key="1">
    <source>
        <dbReference type="SAM" id="MobiDB-lite"/>
    </source>
</evidence>
<accession>A0AAC9LAK4</accession>
<protein>
    <submittedName>
        <fullName evidence="3">Diguanylate cyclase (GGDEF) domain-containing protein</fullName>
    </submittedName>
</protein>
<dbReference type="NCBIfam" id="TIGR00254">
    <property type="entry name" value="GGDEF"/>
    <property type="match status" value="1"/>
</dbReference>
<evidence type="ECO:0000313" key="4">
    <source>
        <dbReference type="Proteomes" id="UP000185511"/>
    </source>
</evidence>
<dbReference type="InterPro" id="IPR000160">
    <property type="entry name" value="GGDEF_dom"/>
</dbReference>
<dbReference type="InterPro" id="IPR029787">
    <property type="entry name" value="Nucleotide_cyclase"/>
</dbReference>
<feature type="domain" description="GGDEF" evidence="2">
    <location>
        <begin position="434"/>
        <end position="563"/>
    </location>
</feature>
<dbReference type="AlphaFoldDB" id="A0AAC9LAK4"/>
<feature type="region of interest" description="Disordered" evidence="1">
    <location>
        <begin position="1"/>
        <end position="25"/>
    </location>
</feature>
<dbReference type="KEGG" id="acad:UA74_03640"/>
<evidence type="ECO:0000313" key="3">
    <source>
        <dbReference type="EMBL" id="APU12809.1"/>
    </source>
</evidence>
<dbReference type="CDD" id="cd01949">
    <property type="entry name" value="GGDEF"/>
    <property type="match status" value="1"/>
</dbReference>
<sequence>MAARGCRALHRESVGQRDVSPEPSERSDAWLIARAHELIVASQVNDQQQQFSTADEINELLDEGRRRGEPSLVAQLLRASAVIRLVTKGHVELADPLLDELISHSRRHGLTVMEADGRALLARRMILVNNHEVTLDETAKALAMLNGKLSPDPLMGRRAWERQVSLALQDIALVLTQLGVYEMADEEMTRADEFIRSSGGPHQISVHLINRTRMLVGWGLRLERADRMDDAAGRFALASAIAVSVETPWRDSLHPRSHRDQLAADQVPVVGSAHALAKPGGEHVPRLDKLLQRSRYPRELLITSLALSRCLEHDGDHDEALEVLRHARREMVGDPSEPPLQLSLIREFARLCGPDDGPAATTALSQYNAALESELWMLREVRMATLISRRDHERLRRQHGDITRQALQDPLTGLANRRALDERMDLLIVDSDAHPLSVALCDLDGFKGVNDRCSHAEGDDVLRVVASTLRDTLRAGDVVARYGGDEFVVLMPATTLGDAEAALGRAVEAVRELPQDLSRGVTLSVGVVAVTHQEGSGHALTRADAAMYQAKRGGGSRVFAQRPTVSLGFEDVVEPDTPS</sequence>
<dbReference type="RefSeq" id="WP_075738913.1">
    <property type="nucleotide sequence ID" value="NZ_CP016076.1"/>
</dbReference>